<dbReference type="GO" id="GO:0036064">
    <property type="term" value="C:ciliary basal body"/>
    <property type="evidence" value="ECO:0007669"/>
    <property type="project" value="TreeGrafter"/>
</dbReference>
<sequence>MSGAKTNIVRQTFTENGFKNVPSSKWTVHWGKAQKYSYYTPLNEHQWVSHFPGTFELGRKDKLARNIAHMCRRVGSKEFGFFSPATFIMPGDYKALKADMAQTKGMYIHKPCASARGIGIKVIDSMAPVSKTKHSLVQRYLSSPYLVDGRKIDIRIYIAITSIDPLKLYVYPEGLVRFATKRYKKGHAAKKSRMMHLTNYSVNVKGADFVQPGADLPLFSVDSPPEFDESWFELSKWSLTMLAAFMGQRGDDFKATWERITDVIVRAVLCGDANINSAFKGNCPSGNAFELFGVDIMLDAALKPWLIEINTSPSTASSSPMDRVIKSSVLSDLCDLVGFSLPKAPASIKTGRVKRSLRDLDVFNPETLPAHAKETLLQLEEEAHRCGQWRMLFPAPDSPYLGLMEIPRYNNILACKWLACRAPLSTLGQLDSRLVTVRRLQIESVNNHPPSTFTRPLHGLTRPATDSARVPARGRSSRPTTPAPLRVSITSTARAARAKGSPTTPAKHKPAVRRSVSAGPRRVYGVSRMNVIGSVYGLGVNS</sequence>
<name>A0A8J6BC58_9EUKA</name>
<keyword evidence="1 5" id="KW-0436">Ligase</keyword>
<keyword evidence="2" id="KW-0547">Nucleotide-binding</keyword>
<keyword evidence="6" id="KW-1185">Reference proteome</keyword>
<dbReference type="GO" id="GO:0000226">
    <property type="term" value="P:microtubule cytoskeleton organization"/>
    <property type="evidence" value="ECO:0007669"/>
    <property type="project" value="TreeGrafter"/>
</dbReference>
<gene>
    <name evidence="5" type="ORF">J8273_1081</name>
</gene>
<dbReference type="PANTHER" id="PTHR12241">
    <property type="entry name" value="TUBULIN POLYGLUTAMYLASE"/>
    <property type="match status" value="1"/>
</dbReference>
<evidence type="ECO:0000313" key="5">
    <source>
        <dbReference type="EMBL" id="KAG9397172.1"/>
    </source>
</evidence>
<protein>
    <submittedName>
        <fullName evidence="5">Tubulin-tyrosine ligase/Tubulin polyglutamylase</fullName>
    </submittedName>
</protein>
<dbReference type="SUPFAM" id="SSF56059">
    <property type="entry name" value="Glutathione synthetase ATP-binding domain-like"/>
    <property type="match status" value="1"/>
</dbReference>
<keyword evidence="3" id="KW-0067">ATP-binding</keyword>
<accession>A0A8J6BC58</accession>
<evidence type="ECO:0000313" key="6">
    <source>
        <dbReference type="Proteomes" id="UP000717585"/>
    </source>
</evidence>
<comment type="caution">
    <text evidence="5">The sequence shown here is derived from an EMBL/GenBank/DDBJ whole genome shotgun (WGS) entry which is preliminary data.</text>
</comment>
<dbReference type="EMBL" id="JAHDYR010000003">
    <property type="protein sequence ID" value="KAG9397172.1"/>
    <property type="molecule type" value="Genomic_DNA"/>
</dbReference>
<evidence type="ECO:0000256" key="2">
    <source>
        <dbReference type="ARBA" id="ARBA00022741"/>
    </source>
</evidence>
<dbReference type="Gene3D" id="3.30.470.20">
    <property type="entry name" value="ATP-grasp fold, B domain"/>
    <property type="match status" value="1"/>
</dbReference>
<feature type="region of interest" description="Disordered" evidence="4">
    <location>
        <begin position="447"/>
        <end position="517"/>
    </location>
</feature>
<dbReference type="GO" id="GO:0005524">
    <property type="term" value="F:ATP binding"/>
    <property type="evidence" value="ECO:0007669"/>
    <property type="project" value="UniProtKB-KW"/>
</dbReference>
<organism evidence="5 6">
    <name type="scientific">Carpediemonas membranifera</name>
    <dbReference type="NCBI Taxonomy" id="201153"/>
    <lineage>
        <taxon>Eukaryota</taxon>
        <taxon>Metamonada</taxon>
        <taxon>Carpediemonas-like organisms</taxon>
        <taxon>Carpediemonas</taxon>
    </lineage>
</organism>
<dbReference type="Pfam" id="PF03133">
    <property type="entry name" value="TTL"/>
    <property type="match status" value="2"/>
</dbReference>
<dbReference type="AlphaFoldDB" id="A0A8J6BC58"/>
<evidence type="ECO:0000256" key="3">
    <source>
        <dbReference type="ARBA" id="ARBA00022840"/>
    </source>
</evidence>
<evidence type="ECO:0000256" key="1">
    <source>
        <dbReference type="ARBA" id="ARBA00022598"/>
    </source>
</evidence>
<evidence type="ECO:0000256" key="4">
    <source>
        <dbReference type="SAM" id="MobiDB-lite"/>
    </source>
</evidence>
<dbReference type="GO" id="GO:0015631">
    <property type="term" value="F:tubulin binding"/>
    <property type="evidence" value="ECO:0007669"/>
    <property type="project" value="TreeGrafter"/>
</dbReference>
<dbReference type="GO" id="GO:0070740">
    <property type="term" value="F:tubulin-glutamic acid ligase activity"/>
    <property type="evidence" value="ECO:0007669"/>
    <property type="project" value="TreeGrafter"/>
</dbReference>
<dbReference type="PROSITE" id="PS51221">
    <property type="entry name" value="TTL"/>
    <property type="match status" value="1"/>
</dbReference>
<dbReference type="Proteomes" id="UP000717585">
    <property type="component" value="Unassembled WGS sequence"/>
</dbReference>
<proteinExistence type="predicted"/>
<reference evidence="5" key="1">
    <citation type="submission" date="2021-05" db="EMBL/GenBank/DDBJ databases">
        <title>A free-living protist that lacks canonical eukaryotic 1 DNA replication and segregation systems.</title>
        <authorList>
            <person name="Salas-Leiva D.E."/>
            <person name="Tromer E.C."/>
            <person name="Curtis B.A."/>
            <person name="Jerlstrom-Hultqvist J."/>
            <person name="Kolisko M."/>
            <person name="Yi Z."/>
            <person name="Salas-Leiva J.S."/>
            <person name="Gallot-Lavallee L."/>
            <person name="Kops G.J.P.L."/>
            <person name="Archibald J.M."/>
            <person name="Simpson A.G.B."/>
            <person name="Roger A.J."/>
        </authorList>
    </citation>
    <scope>NUCLEOTIDE SEQUENCE</scope>
    <source>
        <strain evidence="5">BICM</strain>
    </source>
</reference>
<dbReference type="OrthoDB" id="202825at2759"/>
<dbReference type="InterPro" id="IPR004344">
    <property type="entry name" value="TTL/TTLL_fam"/>
</dbReference>